<accession>A0ABQ5INZ4</accession>
<organism evidence="2 3">
    <name type="scientific">Tanacetum coccineum</name>
    <dbReference type="NCBI Taxonomy" id="301880"/>
    <lineage>
        <taxon>Eukaryota</taxon>
        <taxon>Viridiplantae</taxon>
        <taxon>Streptophyta</taxon>
        <taxon>Embryophyta</taxon>
        <taxon>Tracheophyta</taxon>
        <taxon>Spermatophyta</taxon>
        <taxon>Magnoliopsida</taxon>
        <taxon>eudicotyledons</taxon>
        <taxon>Gunneridae</taxon>
        <taxon>Pentapetalae</taxon>
        <taxon>asterids</taxon>
        <taxon>campanulids</taxon>
        <taxon>Asterales</taxon>
        <taxon>Asteraceae</taxon>
        <taxon>Asteroideae</taxon>
        <taxon>Anthemideae</taxon>
        <taxon>Anthemidinae</taxon>
        <taxon>Tanacetum</taxon>
    </lineage>
</organism>
<evidence type="ECO:0000313" key="3">
    <source>
        <dbReference type="Proteomes" id="UP001151760"/>
    </source>
</evidence>
<proteinExistence type="predicted"/>
<feature type="region of interest" description="Disordered" evidence="1">
    <location>
        <begin position="1"/>
        <end position="36"/>
    </location>
</feature>
<reference evidence="2" key="1">
    <citation type="journal article" date="2022" name="Int. J. Mol. Sci.">
        <title>Draft Genome of Tanacetum Coccineum: Genomic Comparison of Closely Related Tanacetum-Family Plants.</title>
        <authorList>
            <person name="Yamashiro T."/>
            <person name="Shiraishi A."/>
            <person name="Nakayama K."/>
            <person name="Satake H."/>
        </authorList>
    </citation>
    <scope>NUCLEOTIDE SEQUENCE</scope>
</reference>
<sequence>MLEQENNEGVNDVGDEKESTYYNESATQTQTQSRTNDEMVAAINKAPADYYAPSSEKASTLLTVNVLGM</sequence>
<keyword evidence="3" id="KW-1185">Reference proteome</keyword>
<protein>
    <submittedName>
        <fullName evidence="2">Uncharacterized protein</fullName>
    </submittedName>
</protein>
<gene>
    <name evidence="2" type="ORF">Tco_1111511</name>
</gene>
<name>A0ABQ5INZ4_9ASTR</name>
<dbReference type="Proteomes" id="UP001151760">
    <property type="component" value="Unassembled WGS sequence"/>
</dbReference>
<evidence type="ECO:0000313" key="2">
    <source>
        <dbReference type="EMBL" id="GJU01173.1"/>
    </source>
</evidence>
<comment type="caution">
    <text evidence="2">The sequence shown here is derived from an EMBL/GenBank/DDBJ whole genome shotgun (WGS) entry which is preliminary data.</text>
</comment>
<reference evidence="2" key="2">
    <citation type="submission" date="2022-01" db="EMBL/GenBank/DDBJ databases">
        <authorList>
            <person name="Yamashiro T."/>
            <person name="Shiraishi A."/>
            <person name="Satake H."/>
            <person name="Nakayama K."/>
        </authorList>
    </citation>
    <scope>NUCLEOTIDE SEQUENCE</scope>
</reference>
<evidence type="ECO:0000256" key="1">
    <source>
        <dbReference type="SAM" id="MobiDB-lite"/>
    </source>
</evidence>
<dbReference type="EMBL" id="BQNB010020938">
    <property type="protein sequence ID" value="GJU01173.1"/>
    <property type="molecule type" value="Genomic_DNA"/>
</dbReference>
<feature type="compositionally biased region" description="Polar residues" evidence="1">
    <location>
        <begin position="20"/>
        <end position="34"/>
    </location>
</feature>